<dbReference type="InterPro" id="IPR019004">
    <property type="entry name" value="YqeY/Aim41"/>
</dbReference>
<sequence>MLRSVFLRRTANALCHPTTVSIRGVNSRAYVESVGTLKADLKKAMLAKDDFKKTTIRGLLSGIKNKEIDSQGKSLDEFALHDLYSKLIAQRTESIKQFEQNNRPELIDRERKEAELIQRYLSQLPVASKDEVDGQILTLLQELQKTEPSLQLKEVFGKVDWKSAPMEWKASAAMIRASIASQYKKVF</sequence>
<evidence type="ECO:0000256" key="3">
    <source>
        <dbReference type="RuleBase" id="RU365099"/>
    </source>
</evidence>
<dbReference type="GO" id="GO:0016884">
    <property type="term" value="F:carbon-nitrogen ligase activity, with glutamine as amido-N-donor"/>
    <property type="evidence" value="ECO:0007669"/>
    <property type="project" value="UniProtKB-UniRule"/>
</dbReference>
<dbReference type="InterPro" id="IPR003789">
    <property type="entry name" value="Asn/Gln_tRNA_amidoTrase-B-like"/>
</dbReference>
<reference evidence="5" key="1">
    <citation type="submission" date="2016-03" db="EMBL/GenBank/DDBJ databases">
        <authorList>
            <person name="Devillers Hugo."/>
        </authorList>
    </citation>
    <scope>NUCLEOTIDE SEQUENCE [LARGE SCALE GENOMIC DNA]</scope>
</reference>
<gene>
    <name evidence="3" type="primary">AIM41</name>
    <name evidence="4" type="ORF">LAME_0F04368G</name>
</gene>
<dbReference type="GO" id="GO:0005739">
    <property type="term" value="C:mitochondrion"/>
    <property type="evidence" value="ECO:0007669"/>
    <property type="project" value="UniProtKB-SubCell"/>
</dbReference>
<dbReference type="EMBL" id="LT598477">
    <property type="protein sequence ID" value="SCU93598.1"/>
    <property type="molecule type" value="Genomic_DNA"/>
</dbReference>
<dbReference type="OrthoDB" id="538640at2759"/>
<proteinExistence type="inferred from homology"/>
<name>A0A1G4JSC0_9SACH</name>
<dbReference type="PANTHER" id="PTHR28055:SF1">
    <property type="entry name" value="ALTERED INHERITANCE OF MITOCHONDRIA PROTEIN 41, MITOCHONDRIAL"/>
    <property type="match status" value="1"/>
</dbReference>
<keyword evidence="2 3" id="KW-0496">Mitochondrion</keyword>
<accession>A0A1G4JSC0</accession>
<evidence type="ECO:0000256" key="1">
    <source>
        <dbReference type="ARBA" id="ARBA00007538"/>
    </source>
</evidence>
<evidence type="ECO:0000313" key="4">
    <source>
        <dbReference type="EMBL" id="SCU93598.1"/>
    </source>
</evidence>
<protein>
    <recommendedName>
        <fullName evidence="3">Altered inheritance of mitochondria protein 41</fullName>
    </recommendedName>
</protein>
<evidence type="ECO:0000313" key="5">
    <source>
        <dbReference type="Proteomes" id="UP000191144"/>
    </source>
</evidence>
<dbReference type="PANTHER" id="PTHR28055">
    <property type="entry name" value="ALTERED INHERITANCE OF MITOCHONDRIA PROTEIN 41, MITOCHONDRIAL"/>
    <property type="match status" value="1"/>
</dbReference>
<evidence type="ECO:0000256" key="2">
    <source>
        <dbReference type="ARBA" id="ARBA00023128"/>
    </source>
</evidence>
<organism evidence="4 5">
    <name type="scientific">Lachancea meyersii CBS 8951</name>
    <dbReference type="NCBI Taxonomy" id="1266667"/>
    <lineage>
        <taxon>Eukaryota</taxon>
        <taxon>Fungi</taxon>
        <taxon>Dikarya</taxon>
        <taxon>Ascomycota</taxon>
        <taxon>Saccharomycotina</taxon>
        <taxon>Saccharomycetes</taxon>
        <taxon>Saccharomycetales</taxon>
        <taxon>Saccharomycetaceae</taxon>
        <taxon>Lachancea</taxon>
    </lineage>
</organism>
<dbReference type="Pfam" id="PF09424">
    <property type="entry name" value="YqeY"/>
    <property type="match status" value="1"/>
</dbReference>
<comment type="similarity">
    <text evidence="1 3">Belongs to the AIM41 family.</text>
</comment>
<comment type="subcellular location">
    <subcellularLocation>
        <location evidence="3">Mitochondrion</location>
    </subcellularLocation>
</comment>
<dbReference type="Gene3D" id="1.10.1510.10">
    <property type="entry name" value="Uncharacterised protein YqeY/AIM41 PF09424, N-terminal domain"/>
    <property type="match status" value="1"/>
</dbReference>
<dbReference type="AlphaFoldDB" id="A0A1G4JSC0"/>
<dbReference type="SUPFAM" id="SSF89095">
    <property type="entry name" value="GatB/YqeY motif"/>
    <property type="match status" value="1"/>
</dbReference>
<dbReference type="Proteomes" id="UP000191144">
    <property type="component" value="Chromosome F"/>
</dbReference>
<keyword evidence="5" id="KW-1185">Reference proteome</keyword>
<dbReference type="InterPro" id="IPR042184">
    <property type="entry name" value="YqeY/Aim41_N"/>
</dbReference>